<evidence type="ECO:0000256" key="2">
    <source>
        <dbReference type="ARBA" id="ARBA00022741"/>
    </source>
</evidence>
<feature type="domain" description="Protein kinase" evidence="6">
    <location>
        <begin position="98"/>
        <end position="398"/>
    </location>
</feature>
<dbReference type="CDD" id="cd14014">
    <property type="entry name" value="STKc_PknB_like"/>
    <property type="match status" value="1"/>
</dbReference>
<dbReference type="PROSITE" id="PS50011">
    <property type="entry name" value="PROTEIN_KINASE_DOM"/>
    <property type="match status" value="1"/>
</dbReference>
<evidence type="ECO:0000313" key="7">
    <source>
        <dbReference type="EMBL" id="OIR07495.1"/>
    </source>
</evidence>
<evidence type="ECO:0000256" key="5">
    <source>
        <dbReference type="SAM" id="Phobius"/>
    </source>
</evidence>
<reference evidence="7" key="1">
    <citation type="submission" date="2016-10" db="EMBL/GenBank/DDBJ databases">
        <title>Sequence of Gallionella enrichment culture.</title>
        <authorList>
            <person name="Poehlein A."/>
            <person name="Muehling M."/>
            <person name="Daniel R."/>
        </authorList>
    </citation>
    <scope>NUCLEOTIDE SEQUENCE</scope>
</reference>
<dbReference type="InterPro" id="IPR000719">
    <property type="entry name" value="Prot_kinase_dom"/>
</dbReference>
<evidence type="ECO:0000256" key="4">
    <source>
        <dbReference type="ARBA" id="ARBA00022840"/>
    </source>
</evidence>
<dbReference type="Gene3D" id="1.25.40.10">
    <property type="entry name" value="Tetratricopeptide repeat domain"/>
    <property type="match status" value="1"/>
</dbReference>
<keyword evidence="4" id="KW-0067">ATP-binding</keyword>
<protein>
    <submittedName>
        <fullName evidence="7">Serine/threonine-protein kinase PknB</fullName>
        <ecNumber evidence="7">2.7.11.1</ecNumber>
    </submittedName>
</protein>
<name>A0A1J5SGE8_9ZZZZ</name>
<dbReference type="EMBL" id="MLJW01000037">
    <property type="protein sequence ID" value="OIR07495.1"/>
    <property type="molecule type" value="Genomic_DNA"/>
</dbReference>
<dbReference type="EC" id="2.7.11.1" evidence="7"/>
<keyword evidence="5" id="KW-0472">Membrane</keyword>
<sequence>MTVDRQREEDLFERARQLEGEAERKALLDRECAGDPALRASLEMLLAAERAGGRFFDEGRTAVDVLLTEADVGAAANPGGAQGLEADGKMIGSQIGRYKLIDKLGEGGWGTVYLAEQQEPVHRQVALKIVRLGMETRGIIARFEAERQALAMMDHPNIARVFDAGETDRGCPYFVMELVRGEKITDYCRRNRLGLPERLRLFVQVCHAIQHAHQKGIIHRDIKPSNIMVAMVDGNPVPKVIDFGIAKATEARIGDNAAATAYIQLIGTPAYMSPEQAEMRWMDVDTRSDIYSLGALLYELLTGRTPFDAKALMEAGVEGMRRMLRDREPPRPSARLLGLPRPELVEAAAERQTDPGPLISLLKGDLDWVVMKALEKERQRRYETADGLALDIQRHLAFEAVSARPPSWVYRLRKSVRRNRVVYAAGTAVALALIAGTWTSTWLLFKEREARRRAVAAEQQQSMLRRQAEVRERITQVNLLVNQDRYEQAARILSGLTLTRPSVEAAAAYRAVGEWYAIHDRWQEAVTCFRALLQLDALDGWDVSSLDALRLGPALINVGDREGYDRFRHDVVRSYLANPQPATDRVIKICLLAPLDESTRTALTQLAALSVRQVGDAESKQDVFQAAWISMSISVWEYRCGDFEQARRWAQRCLAYPDSVAPRSAAALAVLALSDLRLGHALAAREELAHGDAILAKKLQGGVDRGSPTQGFWFDWAFAQILLREAEGQIGQHGSGA</sequence>
<dbReference type="PROSITE" id="PS50005">
    <property type="entry name" value="TPR"/>
    <property type="match status" value="1"/>
</dbReference>
<feature type="transmembrane region" description="Helical" evidence="5">
    <location>
        <begin position="421"/>
        <end position="445"/>
    </location>
</feature>
<dbReference type="AlphaFoldDB" id="A0A1J5SGE8"/>
<dbReference type="InterPro" id="IPR019734">
    <property type="entry name" value="TPR_rpt"/>
</dbReference>
<dbReference type="InterPro" id="IPR011009">
    <property type="entry name" value="Kinase-like_dom_sf"/>
</dbReference>
<comment type="caution">
    <text evidence="7">The sequence shown here is derived from an EMBL/GenBank/DDBJ whole genome shotgun (WGS) entry which is preliminary data.</text>
</comment>
<keyword evidence="2" id="KW-0547">Nucleotide-binding</keyword>
<evidence type="ECO:0000256" key="3">
    <source>
        <dbReference type="ARBA" id="ARBA00022777"/>
    </source>
</evidence>
<keyword evidence="5" id="KW-0812">Transmembrane</keyword>
<accession>A0A1J5SGE8</accession>
<proteinExistence type="predicted"/>
<dbReference type="InterPro" id="IPR017441">
    <property type="entry name" value="Protein_kinase_ATP_BS"/>
</dbReference>
<dbReference type="Gene3D" id="1.10.510.10">
    <property type="entry name" value="Transferase(Phosphotransferase) domain 1"/>
    <property type="match status" value="1"/>
</dbReference>
<gene>
    <name evidence="7" type="primary">pknB_5</name>
    <name evidence="7" type="ORF">GALL_104540</name>
</gene>
<keyword evidence="3 7" id="KW-0418">Kinase</keyword>
<dbReference type="PROSITE" id="PS00108">
    <property type="entry name" value="PROTEIN_KINASE_ST"/>
    <property type="match status" value="1"/>
</dbReference>
<dbReference type="SMART" id="SM00220">
    <property type="entry name" value="S_TKc"/>
    <property type="match status" value="1"/>
</dbReference>
<dbReference type="SUPFAM" id="SSF56112">
    <property type="entry name" value="Protein kinase-like (PK-like)"/>
    <property type="match status" value="1"/>
</dbReference>
<dbReference type="InterPro" id="IPR008271">
    <property type="entry name" value="Ser/Thr_kinase_AS"/>
</dbReference>
<dbReference type="GO" id="GO:0005524">
    <property type="term" value="F:ATP binding"/>
    <property type="evidence" value="ECO:0007669"/>
    <property type="project" value="UniProtKB-KW"/>
</dbReference>
<organism evidence="7">
    <name type="scientific">mine drainage metagenome</name>
    <dbReference type="NCBI Taxonomy" id="410659"/>
    <lineage>
        <taxon>unclassified sequences</taxon>
        <taxon>metagenomes</taxon>
        <taxon>ecological metagenomes</taxon>
    </lineage>
</organism>
<dbReference type="Pfam" id="PF00069">
    <property type="entry name" value="Pkinase"/>
    <property type="match status" value="1"/>
</dbReference>
<dbReference type="PROSITE" id="PS00107">
    <property type="entry name" value="PROTEIN_KINASE_ATP"/>
    <property type="match status" value="1"/>
</dbReference>
<dbReference type="InterPro" id="IPR011990">
    <property type="entry name" value="TPR-like_helical_dom_sf"/>
</dbReference>
<evidence type="ECO:0000259" key="6">
    <source>
        <dbReference type="PROSITE" id="PS50011"/>
    </source>
</evidence>
<dbReference type="PANTHER" id="PTHR43289">
    <property type="entry name" value="MITOGEN-ACTIVATED PROTEIN KINASE KINASE KINASE 20-RELATED"/>
    <property type="match status" value="1"/>
</dbReference>
<keyword evidence="5" id="KW-1133">Transmembrane helix</keyword>
<dbReference type="SUPFAM" id="SSF48452">
    <property type="entry name" value="TPR-like"/>
    <property type="match status" value="1"/>
</dbReference>
<dbReference type="GO" id="GO:0004674">
    <property type="term" value="F:protein serine/threonine kinase activity"/>
    <property type="evidence" value="ECO:0007669"/>
    <property type="project" value="UniProtKB-EC"/>
</dbReference>
<keyword evidence="1 7" id="KW-0808">Transferase</keyword>
<dbReference type="PANTHER" id="PTHR43289:SF6">
    <property type="entry name" value="SERINE_THREONINE-PROTEIN KINASE NEKL-3"/>
    <property type="match status" value="1"/>
</dbReference>
<evidence type="ECO:0000256" key="1">
    <source>
        <dbReference type="ARBA" id="ARBA00022679"/>
    </source>
</evidence>